<organism evidence="1 2">
    <name type="scientific">Smittium culicis</name>
    <dbReference type="NCBI Taxonomy" id="133412"/>
    <lineage>
        <taxon>Eukaryota</taxon>
        <taxon>Fungi</taxon>
        <taxon>Fungi incertae sedis</taxon>
        <taxon>Zoopagomycota</taxon>
        <taxon>Kickxellomycotina</taxon>
        <taxon>Harpellomycetes</taxon>
        <taxon>Harpellales</taxon>
        <taxon>Legeriomycetaceae</taxon>
        <taxon>Smittium</taxon>
    </lineage>
</organism>
<protein>
    <submittedName>
        <fullName evidence="1">Uncharacterized protein</fullName>
    </submittedName>
</protein>
<sequence length="10" mass="1249">MYTLIPQEVR</sequence>
<name>A0A1R1XF65_9FUNG</name>
<proteinExistence type="predicted"/>
<dbReference type="EMBL" id="LSSM01005150">
    <property type="protein sequence ID" value="OMJ13285.1"/>
    <property type="molecule type" value="Genomic_DNA"/>
</dbReference>
<gene>
    <name evidence="1" type="ORF">AYI69_g9058</name>
</gene>
<evidence type="ECO:0000313" key="2">
    <source>
        <dbReference type="Proteomes" id="UP000187429"/>
    </source>
</evidence>
<comment type="caution">
    <text evidence="1">The sequence shown here is derived from an EMBL/GenBank/DDBJ whole genome shotgun (WGS) entry which is preliminary data.</text>
</comment>
<accession>A0A1R1XF65</accession>
<feature type="non-terminal residue" evidence="1">
    <location>
        <position position="10"/>
    </location>
</feature>
<evidence type="ECO:0000313" key="1">
    <source>
        <dbReference type="EMBL" id="OMJ13285.1"/>
    </source>
</evidence>
<dbReference type="Proteomes" id="UP000187429">
    <property type="component" value="Unassembled WGS sequence"/>
</dbReference>
<keyword evidence="2" id="KW-1185">Reference proteome</keyword>
<reference evidence="2" key="1">
    <citation type="submission" date="2017-01" db="EMBL/GenBank/DDBJ databases">
        <authorList>
            <person name="Wang Y."/>
            <person name="White M."/>
            <person name="Kvist S."/>
            <person name="Moncalvo J.-M."/>
        </authorList>
    </citation>
    <scope>NUCLEOTIDE SEQUENCE [LARGE SCALE GENOMIC DNA]</scope>
    <source>
        <strain evidence="2">ID-206-W2</strain>
    </source>
</reference>